<dbReference type="EMBL" id="CM047747">
    <property type="protein sequence ID" value="KAJ0018159.1"/>
    <property type="molecule type" value="Genomic_DNA"/>
</dbReference>
<gene>
    <name evidence="1" type="ORF">Pint_09861</name>
</gene>
<reference evidence="2" key="1">
    <citation type="journal article" date="2023" name="G3 (Bethesda)">
        <title>Genome assembly and association tests identify interacting loci associated with vigor, precocity, and sex in interspecific pistachio rootstocks.</title>
        <authorList>
            <person name="Palmer W."/>
            <person name="Jacygrad E."/>
            <person name="Sagayaradj S."/>
            <person name="Cavanaugh K."/>
            <person name="Han R."/>
            <person name="Bertier L."/>
            <person name="Beede B."/>
            <person name="Kafkas S."/>
            <person name="Golino D."/>
            <person name="Preece J."/>
            <person name="Michelmore R."/>
        </authorList>
    </citation>
    <scope>NUCLEOTIDE SEQUENCE [LARGE SCALE GENOMIC DNA]</scope>
</reference>
<sequence length="411" mass="44909">MATAQASSTIFSHRRIDVRATMSAPNFRLSLNHLSFPKLPTNTHLEKESSPNISFTNNSTRLRVDAPDSGVISKLYEMMEAIADRVEMHKNIGEQRNNWNQLLLSSINAITLTASLMTGIAATSGVNGSGFLALKLSSTILYGAATGMLVMMNTIQPSQLAEEQRNAARLFKQLHGELQTVVALGNPTVVDVNEALEKVLALDKAFPLPLLGKMIEKFPSSVKPAVWWPQQRRKQWLEGKINGNGWSSKLEEEMRNIVEVLKRKDLDDYLRLGNKALKLNKILAISGPLLTGLAAIGSTFVGNSSPLGSLGVMLGVIGGAMASVINTFEHGGQVGMVFEMYRSNAGFFKLMEETIESNIGERDVERRENGELLEMKVALQLGRSLSELRILAASSSSNGTEATEEFASKLF</sequence>
<evidence type="ECO:0000313" key="2">
    <source>
        <dbReference type="Proteomes" id="UP001163603"/>
    </source>
</evidence>
<protein>
    <submittedName>
        <fullName evidence="1">Uncharacterized protein</fullName>
    </submittedName>
</protein>
<proteinExistence type="predicted"/>
<organism evidence="1 2">
    <name type="scientific">Pistacia integerrima</name>
    <dbReference type="NCBI Taxonomy" id="434235"/>
    <lineage>
        <taxon>Eukaryota</taxon>
        <taxon>Viridiplantae</taxon>
        <taxon>Streptophyta</taxon>
        <taxon>Embryophyta</taxon>
        <taxon>Tracheophyta</taxon>
        <taxon>Spermatophyta</taxon>
        <taxon>Magnoliopsida</taxon>
        <taxon>eudicotyledons</taxon>
        <taxon>Gunneridae</taxon>
        <taxon>Pentapetalae</taxon>
        <taxon>rosids</taxon>
        <taxon>malvids</taxon>
        <taxon>Sapindales</taxon>
        <taxon>Anacardiaceae</taxon>
        <taxon>Pistacia</taxon>
    </lineage>
</organism>
<dbReference type="Proteomes" id="UP001163603">
    <property type="component" value="Chromosome 12"/>
</dbReference>
<name>A0ACC0XIM4_9ROSI</name>
<keyword evidence="2" id="KW-1185">Reference proteome</keyword>
<comment type="caution">
    <text evidence="1">The sequence shown here is derived from an EMBL/GenBank/DDBJ whole genome shotgun (WGS) entry which is preliminary data.</text>
</comment>
<evidence type="ECO:0000313" key="1">
    <source>
        <dbReference type="EMBL" id="KAJ0018159.1"/>
    </source>
</evidence>
<accession>A0ACC0XIM4</accession>